<evidence type="ECO:0000256" key="8">
    <source>
        <dbReference type="SAM" id="MobiDB-lite"/>
    </source>
</evidence>
<feature type="repeat" description="WD" evidence="7">
    <location>
        <begin position="116"/>
        <end position="157"/>
    </location>
</feature>
<name>A0A9W8G8R2_9FUNG</name>
<evidence type="ECO:0000256" key="4">
    <source>
        <dbReference type="ARBA" id="ARBA00022574"/>
    </source>
</evidence>
<dbReference type="GO" id="GO:0003779">
    <property type="term" value="F:actin binding"/>
    <property type="evidence" value="ECO:0007669"/>
    <property type="project" value="UniProtKB-KW"/>
</dbReference>
<proteinExistence type="inferred from homology"/>
<evidence type="ECO:0000256" key="3">
    <source>
        <dbReference type="ARBA" id="ARBA00022490"/>
    </source>
</evidence>
<dbReference type="SMART" id="SM00320">
    <property type="entry name" value="WD40"/>
    <property type="match status" value="4"/>
</dbReference>
<evidence type="ECO:0000313" key="10">
    <source>
        <dbReference type="EMBL" id="KAJ2678259.1"/>
    </source>
</evidence>
<dbReference type="AlphaFoldDB" id="A0A9W8G8R2"/>
<dbReference type="PANTHER" id="PTHR10856:SF20">
    <property type="entry name" value="CORONIN-7"/>
    <property type="match status" value="1"/>
</dbReference>
<feature type="domain" description="DUF1899" evidence="9">
    <location>
        <begin position="516"/>
        <end position="579"/>
    </location>
</feature>
<evidence type="ECO:0000313" key="11">
    <source>
        <dbReference type="Proteomes" id="UP001151518"/>
    </source>
</evidence>
<keyword evidence="6" id="KW-0009">Actin-binding</keyword>
<feature type="region of interest" description="Disordered" evidence="8">
    <location>
        <begin position="928"/>
        <end position="966"/>
    </location>
</feature>
<feature type="region of interest" description="Disordered" evidence="8">
    <location>
        <begin position="414"/>
        <end position="453"/>
    </location>
</feature>
<evidence type="ECO:0000256" key="5">
    <source>
        <dbReference type="ARBA" id="ARBA00022737"/>
    </source>
</evidence>
<dbReference type="Proteomes" id="UP001151518">
    <property type="component" value="Unassembled WGS sequence"/>
</dbReference>
<evidence type="ECO:0000256" key="7">
    <source>
        <dbReference type="PROSITE-ProRule" id="PRU00221"/>
    </source>
</evidence>
<feature type="domain" description="DUF1899" evidence="9">
    <location>
        <begin position="2"/>
        <end position="65"/>
    </location>
</feature>
<dbReference type="SUPFAM" id="SSF69322">
    <property type="entry name" value="Tricorn protease domain 2"/>
    <property type="match status" value="2"/>
</dbReference>
<dbReference type="Gene3D" id="2.130.10.10">
    <property type="entry name" value="YVTN repeat-like/Quinoprotein amine dehydrogenase"/>
    <property type="match status" value="2"/>
</dbReference>
<comment type="subcellular location">
    <subcellularLocation>
        <location evidence="1">Cytoplasm</location>
    </subcellularLocation>
</comment>
<accession>A0A9W8G8R2</accession>
<evidence type="ECO:0000256" key="2">
    <source>
        <dbReference type="ARBA" id="ARBA00009482"/>
    </source>
</evidence>
<feature type="compositionally biased region" description="Basic and acidic residues" evidence="8">
    <location>
        <begin position="437"/>
        <end position="451"/>
    </location>
</feature>
<feature type="compositionally biased region" description="Polar residues" evidence="8">
    <location>
        <begin position="425"/>
        <end position="436"/>
    </location>
</feature>
<sequence length="966" mass="105814">MRFARFNKYRNAVATVAARESWHSELAIDTSVSLGADGLAVDSKHLYVKSANGNSLQALNVDNPGKAGHQTECLFNASGKIVDWNTALYDDSGLVVFGDNQGAVSVWKDRSERLRLQAHTSSCVVAQFHPTVAGIVVTAASDEVKLWNVNSSSAEAFWSVPSSSAIDSVSLKGDGQLLSAGTHDGTFAIFDPRLKAASIGSAAGKACAFHAPGRPVRVLWLGEKPFLLSTGMTRIRERSAALWDQRNLSQPVASLALQPSTKPLIPLFDEDTNLAYLVEKGDCAIRWVDADPSSGAPLSELGSVILSSQISGCALLPKRQLKIMGGEIARIYVASDNCGAGAGGVVIPISHVAPRRTYLDFHRDLFPDTRAPLPAQTYDQWMAQEPVNVPRMTLDPAKSKESLDGLRKAYGIQNESSDSSTLSSHLRQANSTNSQKAELEKSTVDLQHEEQPDLTSAIATAAAEKVANPDQDKKPKTAEKIGDMCLHNQLKPPQQKRNPLSLPEASTRRAWLTNQRTHARFRYLEGVLYKPSENFTNLQNINQRFSQENDPIKISAKFIAVACVGTGGQIGILRRDSPGRVPEKFATIVHGADVIAMEFDPFDPMAITTAGADNKLQMWRIPDAPLSEESFFDLEEYVHVTADKIHQIRFHPWAKGVVAVLVSDGDEQAVYIYHGLMLHFIIGKTGEGIHSFAWSPDGERIALTTKKSKQIRLYDAHTQEQLGKGPAMDSIRPCRISWLSNNYICLAGFGTGSQRQIALYNASDMAQPLDKKTIDVGPGLLVPFVDPDCNIVYLDDRGSRLTHAFEVVENKLIELPKFESTQPSLGIAVLPKKYADVEQSELLRAYRLNAQSIESVGFQVPRKRPEYFQDDIFPATLDSEIPSVDAMAWIGGAVAEPKYVDLCPQGMIPLSQAPPEAIRKRNFEIEPEYQEDNTKNAISAMLSRVDDLDEDEAEAKGNDSGSDWGD</sequence>
<dbReference type="Pfam" id="PF08953">
    <property type="entry name" value="DUF1899"/>
    <property type="match status" value="1"/>
</dbReference>
<dbReference type="InterPro" id="IPR001680">
    <property type="entry name" value="WD40_rpt"/>
</dbReference>
<protein>
    <recommendedName>
        <fullName evidence="9">DUF1899 domain-containing protein</fullName>
    </recommendedName>
</protein>
<gene>
    <name evidence="10" type="ORF">GGI25_002431</name>
</gene>
<evidence type="ECO:0000259" key="9">
    <source>
        <dbReference type="SMART" id="SM01166"/>
    </source>
</evidence>
<keyword evidence="4 7" id="KW-0853">WD repeat</keyword>
<dbReference type="InterPro" id="IPR015505">
    <property type="entry name" value="Coronin"/>
</dbReference>
<dbReference type="PANTHER" id="PTHR10856">
    <property type="entry name" value="CORONIN"/>
    <property type="match status" value="1"/>
</dbReference>
<dbReference type="SMART" id="SM01167">
    <property type="entry name" value="DUF1900"/>
    <property type="match status" value="2"/>
</dbReference>
<evidence type="ECO:0000256" key="6">
    <source>
        <dbReference type="ARBA" id="ARBA00023203"/>
    </source>
</evidence>
<comment type="similarity">
    <text evidence="2">Belongs to the WD repeat coronin family.</text>
</comment>
<dbReference type="PROSITE" id="PS50082">
    <property type="entry name" value="WD_REPEATS_2"/>
    <property type="match status" value="1"/>
</dbReference>
<organism evidence="10 11">
    <name type="scientific">Coemansia spiralis</name>
    <dbReference type="NCBI Taxonomy" id="417178"/>
    <lineage>
        <taxon>Eukaryota</taxon>
        <taxon>Fungi</taxon>
        <taxon>Fungi incertae sedis</taxon>
        <taxon>Zoopagomycota</taxon>
        <taxon>Kickxellomycotina</taxon>
        <taxon>Kickxellomycetes</taxon>
        <taxon>Kickxellales</taxon>
        <taxon>Kickxellaceae</taxon>
        <taxon>Coemansia</taxon>
    </lineage>
</organism>
<dbReference type="EMBL" id="JANBTW010000022">
    <property type="protein sequence ID" value="KAJ2678259.1"/>
    <property type="molecule type" value="Genomic_DNA"/>
</dbReference>
<dbReference type="GO" id="GO:0005737">
    <property type="term" value="C:cytoplasm"/>
    <property type="evidence" value="ECO:0007669"/>
    <property type="project" value="UniProtKB-SubCell"/>
</dbReference>
<dbReference type="InterPro" id="IPR015048">
    <property type="entry name" value="DUF1899"/>
</dbReference>
<reference evidence="10" key="1">
    <citation type="submission" date="2022-07" db="EMBL/GenBank/DDBJ databases">
        <title>Phylogenomic reconstructions and comparative analyses of Kickxellomycotina fungi.</title>
        <authorList>
            <person name="Reynolds N.K."/>
            <person name="Stajich J.E."/>
            <person name="Barry K."/>
            <person name="Grigoriev I.V."/>
            <person name="Crous P."/>
            <person name="Smith M.E."/>
        </authorList>
    </citation>
    <scope>NUCLEOTIDE SEQUENCE</scope>
    <source>
        <strain evidence="10">NRRL 3115</strain>
    </source>
</reference>
<dbReference type="InterPro" id="IPR015943">
    <property type="entry name" value="WD40/YVTN_repeat-like_dom_sf"/>
</dbReference>
<comment type="caution">
    <text evidence="10">The sequence shown here is derived from an EMBL/GenBank/DDBJ whole genome shotgun (WGS) entry which is preliminary data.</text>
</comment>
<dbReference type="SMART" id="SM01166">
    <property type="entry name" value="DUF1899"/>
    <property type="match status" value="2"/>
</dbReference>
<evidence type="ECO:0000256" key="1">
    <source>
        <dbReference type="ARBA" id="ARBA00004496"/>
    </source>
</evidence>
<keyword evidence="5" id="KW-0677">Repeat</keyword>
<dbReference type="Pfam" id="PF16300">
    <property type="entry name" value="WD40_4"/>
    <property type="match status" value="2"/>
</dbReference>
<keyword evidence="3" id="KW-0963">Cytoplasm</keyword>
<dbReference type="OrthoDB" id="347435at2759"/>